<reference evidence="2" key="1">
    <citation type="submission" date="2021-02" db="EMBL/GenBank/DDBJ databases">
        <authorList>
            <person name="Nowell W R."/>
        </authorList>
    </citation>
    <scope>NUCLEOTIDE SEQUENCE</scope>
</reference>
<gene>
    <name evidence="2" type="ORF">SMN809_LOCUS67968</name>
</gene>
<comment type="caution">
    <text evidence="2">The sequence shown here is derived from an EMBL/GenBank/DDBJ whole genome shotgun (WGS) entry which is preliminary data.</text>
</comment>
<organism evidence="2 3">
    <name type="scientific">Rotaria magnacalcarata</name>
    <dbReference type="NCBI Taxonomy" id="392030"/>
    <lineage>
        <taxon>Eukaryota</taxon>
        <taxon>Metazoa</taxon>
        <taxon>Spiralia</taxon>
        <taxon>Gnathifera</taxon>
        <taxon>Rotifera</taxon>
        <taxon>Eurotatoria</taxon>
        <taxon>Bdelloidea</taxon>
        <taxon>Philodinida</taxon>
        <taxon>Philodinidae</taxon>
        <taxon>Rotaria</taxon>
    </lineage>
</organism>
<feature type="non-terminal residue" evidence="2">
    <location>
        <position position="1"/>
    </location>
</feature>
<dbReference type="EMBL" id="CAJOBI010316450">
    <property type="protein sequence ID" value="CAF5177702.1"/>
    <property type="molecule type" value="Genomic_DNA"/>
</dbReference>
<evidence type="ECO:0000313" key="3">
    <source>
        <dbReference type="Proteomes" id="UP000676336"/>
    </source>
</evidence>
<protein>
    <submittedName>
        <fullName evidence="2">Uncharacterized protein</fullName>
    </submittedName>
</protein>
<evidence type="ECO:0000256" key="1">
    <source>
        <dbReference type="SAM" id="MobiDB-lite"/>
    </source>
</evidence>
<name>A0A8S3H956_9BILA</name>
<sequence length="186" mass="22468">NEQIDTLLKRWHQLQQDKTQCQHNDVNQIKKEDIEYKLKELELQEEVQYKLLEKLLEKPFKRQVDLKPLYLIEFLKYYEQNEQRKYNELLKELEKYKPEGQSNQSDQKLSVNPTTTRQRSSYSRLLLPPIRNADEVDNDQREPNENKTNDSYIRILFEKEAIQCLNMETNPVVHSRSSFSLHQIET</sequence>
<dbReference type="AlphaFoldDB" id="A0A8S3H956"/>
<proteinExistence type="predicted"/>
<feature type="region of interest" description="Disordered" evidence="1">
    <location>
        <begin position="97"/>
        <end position="150"/>
    </location>
</feature>
<dbReference type="Proteomes" id="UP000676336">
    <property type="component" value="Unassembled WGS sequence"/>
</dbReference>
<feature type="compositionally biased region" description="Basic and acidic residues" evidence="1">
    <location>
        <begin position="132"/>
        <end position="148"/>
    </location>
</feature>
<evidence type="ECO:0000313" key="2">
    <source>
        <dbReference type="EMBL" id="CAF5177702.1"/>
    </source>
</evidence>
<feature type="compositionally biased region" description="Polar residues" evidence="1">
    <location>
        <begin position="100"/>
        <end position="123"/>
    </location>
</feature>
<accession>A0A8S3H956</accession>